<dbReference type="Pfam" id="PF03456">
    <property type="entry name" value="uDENN"/>
    <property type="match status" value="1"/>
</dbReference>
<dbReference type="AlphaFoldDB" id="A0A5N5D2Q2"/>
<dbReference type="SMART" id="SM00799">
    <property type="entry name" value="DENN"/>
    <property type="match status" value="1"/>
</dbReference>
<reference evidence="4 5" key="1">
    <citation type="journal article" date="2019" name="Sci. Rep.">
        <title>A multi-omics analysis of the grapevine pathogen Lasiodiplodia theobromae reveals that temperature affects the expression of virulence- and pathogenicity-related genes.</title>
        <authorList>
            <person name="Felix C."/>
            <person name="Meneses R."/>
            <person name="Goncalves M.F.M."/>
            <person name="Tilleman L."/>
            <person name="Duarte A.S."/>
            <person name="Jorrin-Novo J.V."/>
            <person name="Van de Peer Y."/>
            <person name="Deforce D."/>
            <person name="Van Nieuwerburgh F."/>
            <person name="Esteves A.C."/>
            <person name="Alves A."/>
        </authorList>
    </citation>
    <scope>NUCLEOTIDE SEQUENCE [LARGE SCALE GENOMIC DNA]</scope>
    <source>
        <strain evidence="4 5">LA-SOL3</strain>
    </source>
</reference>
<name>A0A5N5D2Q2_9PEZI</name>
<accession>A0A5N5D2Q2</accession>
<dbReference type="InterPro" id="IPR001194">
    <property type="entry name" value="cDENN_dom"/>
</dbReference>
<dbReference type="PROSITE" id="PS50211">
    <property type="entry name" value="DENN"/>
    <property type="match status" value="1"/>
</dbReference>
<protein>
    <submittedName>
        <fullName evidence="4">DENN domain-containing protein</fullName>
    </submittedName>
</protein>
<evidence type="ECO:0000313" key="5">
    <source>
        <dbReference type="Proteomes" id="UP000325902"/>
    </source>
</evidence>
<sequence>MAPSLSLRPRTRDADRPSTAQGENSLFIPSRTSSLHSRITQPLPSQLNVKPGQRTPKTLTHAYMVCGVGREPSQWVKAPQPPQGKIQHMKGAVSQFWLPEILGSSPRLEQDNEIARSLHAAMRACFPHDVEICTGKQQPHCVHHSFVLQQDSSHTLYGIALRVWSRADEKRAETIRELRKRTENDFYDSPDETYWIPYCLSFLSRYPLYNLLGDYLRGMWIHWNKATNLFHAEEVSRILSFPAPRLNDLVRIDMKDYALCYQFPSSPTGFQNFAMWPLFTCLSIPNIVGVVEAAVSPTRRIIFVSHYPAMLTVAAETIRYMVRVYEWSGLYVPVVHARHARSLVEEPGPYILGVTAECRTLFTAPNDALVIDLDRNFVLTSNPPSTLTQGQRTKMINRLTQALSGEVAPSGVPQHLRSAYGGGKLVPAGQIIVMRGEVESIQDPEWWNQDAVMGVLDHMCEKLGRNTGVKAIFGGSQKKPLMTKVSMRHLNEIVRERNQYSRDAMEAWQDFINLKGRMDTELSKVSKRNNFLVEELESWKQQFLKFQTFAEQLTKETSELKVKIENHKRENRRLTNLIDQQKDDAARLTVRLSGTEKQRDDALEALVLQQEIAEELERERKRNRKELQALEADNSKLMRQRDEAQRVVLHLRALIDGQSHHMQHIVKSLTSDPEISDYIEAGFEDAREELDENDKSEKDGSDTGTIRAVDSRASSRASRRISRYGQAEMDRSTPTANKRLSTLSMADVADRHLRDKTDAIAYIIKNISEQCEAAVQGLHMAQAADSEELSGHSRQKSLTGSEDGTVDGHGDTTTNGSEMGDEESSYLRPSNRHSSIPPTPDLVHNRSSTSMSMASAATTPDRRSLQQYRNEDVPDVPTKIVEADDESFENRDMRTIFDGRRPAGLSLVEKVKRESMDQEQAKTLQEQLNEKLREAGVLDDVEEDRIGESWFECEENTE</sequence>
<feature type="region of interest" description="Disordered" evidence="2">
    <location>
        <begin position="1"/>
        <end position="26"/>
    </location>
</feature>
<dbReference type="GO" id="GO:0031410">
    <property type="term" value="C:cytoplasmic vesicle"/>
    <property type="evidence" value="ECO:0007669"/>
    <property type="project" value="TreeGrafter"/>
</dbReference>
<keyword evidence="1" id="KW-0175">Coiled coil</keyword>
<feature type="compositionally biased region" description="Low complexity" evidence="2">
    <location>
        <begin position="847"/>
        <end position="859"/>
    </location>
</feature>
<proteinExistence type="predicted"/>
<keyword evidence="5" id="KW-1185">Reference proteome</keyword>
<dbReference type="GO" id="GO:0032483">
    <property type="term" value="P:regulation of Rab protein signal transduction"/>
    <property type="evidence" value="ECO:0007669"/>
    <property type="project" value="TreeGrafter"/>
</dbReference>
<evidence type="ECO:0000259" key="3">
    <source>
        <dbReference type="PROSITE" id="PS50211"/>
    </source>
</evidence>
<evidence type="ECO:0000313" key="4">
    <source>
        <dbReference type="EMBL" id="KAB2571958.1"/>
    </source>
</evidence>
<dbReference type="EMBL" id="VCHE01000088">
    <property type="protein sequence ID" value="KAB2571958.1"/>
    <property type="molecule type" value="Genomic_DNA"/>
</dbReference>
<dbReference type="Proteomes" id="UP000325902">
    <property type="component" value="Unassembled WGS sequence"/>
</dbReference>
<dbReference type="InterPro" id="IPR037516">
    <property type="entry name" value="Tripartite_DENN"/>
</dbReference>
<organism evidence="4 5">
    <name type="scientific">Lasiodiplodia theobromae</name>
    <dbReference type="NCBI Taxonomy" id="45133"/>
    <lineage>
        <taxon>Eukaryota</taxon>
        <taxon>Fungi</taxon>
        <taxon>Dikarya</taxon>
        <taxon>Ascomycota</taxon>
        <taxon>Pezizomycotina</taxon>
        <taxon>Dothideomycetes</taxon>
        <taxon>Dothideomycetes incertae sedis</taxon>
        <taxon>Botryosphaeriales</taxon>
        <taxon>Botryosphaeriaceae</taxon>
        <taxon>Lasiodiplodia</taxon>
    </lineage>
</organism>
<evidence type="ECO:0000256" key="2">
    <source>
        <dbReference type="SAM" id="MobiDB-lite"/>
    </source>
</evidence>
<evidence type="ECO:0000256" key="1">
    <source>
        <dbReference type="SAM" id="Coils"/>
    </source>
</evidence>
<gene>
    <name evidence="4" type="ORF">DBV05_g9380</name>
</gene>
<feature type="coiled-coil region" evidence="1">
    <location>
        <begin position="522"/>
        <end position="647"/>
    </location>
</feature>
<dbReference type="InterPro" id="IPR051696">
    <property type="entry name" value="DENN_Domain_GEFs"/>
</dbReference>
<feature type="domain" description="UDENN" evidence="3">
    <location>
        <begin position="80"/>
        <end position="525"/>
    </location>
</feature>
<feature type="region of interest" description="Disordered" evidence="2">
    <location>
        <begin position="784"/>
        <end position="868"/>
    </location>
</feature>
<comment type="caution">
    <text evidence="4">The sequence shown here is derived from an EMBL/GenBank/DDBJ whole genome shotgun (WGS) entry which is preliminary data.</text>
</comment>
<dbReference type="InterPro" id="IPR043153">
    <property type="entry name" value="DENN_C"/>
</dbReference>
<dbReference type="Pfam" id="PF02141">
    <property type="entry name" value="DENN"/>
    <property type="match status" value="1"/>
</dbReference>
<dbReference type="PANTHER" id="PTHR12296">
    <property type="entry name" value="DENN DOMAIN-CONTAINING PROTEIN 4"/>
    <property type="match status" value="1"/>
</dbReference>
<dbReference type="Gene3D" id="3.40.50.11500">
    <property type="match status" value="1"/>
</dbReference>
<dbReference type="PANTHER" id="PTHR12296:SF31">
    <property type="entry name" value="DENN (AEX-3) DOMAIN PROTEIN (AFU_ORTHOLOGUE AFUA_6G11200)"/>
    <property type="match status" value="1"/>
</dbReference>
<dbReference type="InterPro" id="IPR005113">
    <property type="entry name" value="uDENN_dom"/>
</dbReference>
<dbReference type="OrthoDB" id="6019893at2759"/>
<feature type="region of interest" description="Disordered" evidence="2">
    <location>
        <begin position="688"/>
        <end position="738"/>
    </location>
</feature>
<dbReference type="SMART" id="SM00800">
    <property type="entry name" value="uDENN"/>
    <property type="match status" value="1"/>
</dbReference>